<organism evidence="1 2">
    <name type="scientific">Sporolactobacillus shoreicorticis</name>
    <dbReference type="NCBI Taxonomy" id="1923877"/>
    <lineage>
        <taxon>Bacteria</taxon>
        <taxon>Bacillati</taxon>
        <taxon>Bacillota</taxon>
        <taxon>Bacilli</taxon>
        <taxon>Bacillales</taxon>
        <taxon>Sporolactobacillaceae</taxon>
        <taxon>Sporolactobacillus</taxon>
    </lineage>
</organism>
<dbReference type="Proteomes" id="UP001597399">
    <property type="component" value="Unassembled WGS sequence"/>
</dbReference>
<evidence type="ECO:0000313" key="2">
    <source>
        <dbReference type="Proteomes" id="UP001597399"/>
    </source>
</evidence>
<reference evidence="2" key="1">
    <citation type="journal article" date="2019" name="Int. J. Syst. Evol. Microbiol.">
        <title>The Global Catalogue of Microorganisms (GCM) 10K type strain sequencing project: providing services to taxonomists for standard genome sequencing and annotation.</title>
        <authorList>
            <consortium name="The Broad Institute Genomics Platform"/>
            <consortium name="The Broad Institute Genome Sequencing Center for Infectious Disease"/>
            <person name="Wu L."/>
            <person name="Ma J."/>
        </authorList>
    </citation>
    <scope>NUCLEOTIDE SEQUENCE [LARGE SCALE GENOMIC DNA]</scope>
    <source>
        <strain evidence="2">TISTR 2466</strain>
    </source>
</reference>
<evidence type="ECO:0000313" key="1">
    <source>
        <dbReference type="EMBL" id="MFD2695345.1"/>
    </source>
</evidence>
<accession>A0ABW5SA00</accession>
<keyword evidence="2" id="KW-1185">Reference proteome</keyword>
<dbReference type="RefSeq" id="WP_253062563.1">
    <property type="nucleotide sequence ID" value="NZ_JAMXWM010000014.1"/>
</dbReference>
<name>A0ABW5SA00_9BACL</name>
<comment type="caution">
    <text evidence="1">The sequence shown here is derived from an EMBL/GenBank/DDBJ whole genome shotgun (WGS) entry which is preliminary data.</text>
</comment>
<proteinExistence type="predicted"/>
<protein>
    <submittedName>
        <fullName evidence="1">Uncharacterized protein</fullName>
    </submittedName>
</protein>
<gene>
    <name evidence="1" type="ORF">ACFSUE_17205</name>
</gene>
<sequence length="69" mass="8228">MTYEEAELKNQKCLLYEFLSRNNLEDTYISFLEELVQDKKNGDTTINYMFGDVEDTLEETKEIMRGDYV</sequence>
<dbReference type="EMBL" id="JBHUMQ010000042">
    <property type="protein sequence ID" value="MFD2695345.1"/>
    <property type="molecule type" value="Genomic_DNA"/>
</dbReference>